<name>A0AAD1YA00_EUPCR</name>
<evidence type="ECO:0000313" key="1">
    <source>
        <dbReference type="EMBL" id="CAI2387010.1"/>
    </source>
</evidence>
<sequence length="78" mass="9393">MRLRACLKSCRFSNNNWTIFEQSPLTGNFSNVHKIFFIRFPFVIFESICKLMSHLRHLRCAIFTIIIRYQVITPYIFC</sequence>
<dbReference type="EMBL" id="CAMPGE010029530">
    <property type="protein sequence ID" value="CAI2387010.1"/>
    <property type="molecule type" value="Genomic_DNA"/>
</dbReference>
<gene>
    <name evidence="1" type="ORF">ECRASSUSDP1_LOCUS28636</name>
</gene>
<protein>
    <submittedName>
        <fullName evidence="1">Uncharacterized protein</fullName>
    </submittedName>
</protein>
<proteinExistence type="predicted"/>
<accession>A0AAD1YA00</accession>
<organism evidence="1 2">
    <name type="scientific">Euplotes crassus</name>
    <dbReference type="NCBI Taxonomy" id="5936"/>
    <lineage>
        <taxon>Eukaryota</taxon>
        <taxon>Sar</taxon>
        <taxon>Alveolata</taxon>
        <taxon>Ciliophora</taxon>
        <taxon>Intramacronucleata</taxon>
        <taxon>Spirotrichea</taxon>
        <taxon>Hypotrichia</taxon>
        <taxon>Euplotida</taxon>
        <taxon>Euplotidae</taxon>
        <taxon>Moneuplotes</taxon>
    </lineage>
</organism>
<keyword evidence="2" id="KW-1185">Reference proteome</keyword>
<evidence type="ECO:0000313" key="2">
    <source>
        <dbReference type="Proteomes" id="UP001295684"/>
    </source>
</evidence>
<comment type="caution">
    <text evidence="1">The sequence shown here is derived from an EMBL/GenBank/DDBJ whole genome shotgun (WGS) entry which is preliminary data.</text>
</comment>
<dbReference type="AlphaFoldDB" id="A0AAD1YA00"/>
<dbReference type="Proteomes" id="UP001295684">
    <property type="component" value="Unassembled WGS sequence"/>
</dbReference>
<reference evidence="1" key="1">
    <citation type="submission" date="2023-07" db="EMBL/GenBank/DDBJ databases">
        <authorList>
            <consortium name="AG Swart"/>
            <person name="Singh M."/>
            <person name="Singh A."/>
            <person name="Seah K."/>
            <person name="Emmerich C."/>
        </authorList>
    </citation>
    <scope>NUCLEOTIDE SEQUENCE</scope>
    <source>
        <strain evidence="1">DP1</strain>
    </source>
</reference>